<comment type="caution">
    <text evidence="2">The sequence shown here is derived from an EMBL/GenBank/DDBJ whole genome shotgun (WGS) entry which is preliminary data.</text>
</comment>
<evidence type="ECO:0000313" key="3">
    <source>
        <dbReference type="Proteomes" id="UP000808337"/>
    </source>
</evidence>
<evidence type="ECO:0008006" key="4">
    <source>
        <dbReference type="Google" id="ProtNLM"/>
    </source>
</evidence>
<evidence type="ECO:0000256" key="1">
    <source>
        <dbReference type="SAM" id="Phobius"/>
    </source>
</evidence>
<gene>
    <name evidence="2" type="ORF">IPP15_00635</name>
</gene>
<feature type="transmembrane region" description="Helical" evidence="1">
    <location>
        <begin position="47"/>
        <end position="70"/>
    </location>
</feature>
<sequence length="184" mass="20594">MDNQNTTEIKSSKWRLVIMLFGSILFVGLGVWFVIDPASMNEGGHPASTKVFLIGLASLIFFGSTGILILQQLLSKTPGLIISDLGVTDNTGVIKIGFIPWSDIAGITESKIRRVKFIHLVLKNPQVYIDRQENSLKRRMLQFSFNSSGTLSNISTMTLKINQPKLKMLLEKRLTAYRTKHSIQ</sequence>
<keyword evidence="1" id="KW-0472">Membrane</keyword>
<feature type="transmembrane region" description="Helical" evidence="1">
    <location>
        <begin position="16"/>
        <end position="35"/>
    </location>
</feature>
<dbReference type="NCBIfam" id="NF041635">
    <property type="entry name" value="STM3941_fam"/>
    <property type="match status" value="1"/>
</dbReference>
<evidence type="ECO:0000313" key="2">
    <source>
        <dbReference type="EMBL" id="MBK9980925.1"/>
    </source>
</evidence>
<accession>A0A9D7SPN0</accession>
<organism evidence="2 3">
    <name type="scientific">Candidatus Opimibacter skivensis</name>
    <dbReference type="NCBI Taxonomy" id="2982028"/>
    <lineage>
        <taxon>Bacteria</taxon>
        <taxon>Pseudomonadati</taxon>
        <taxon>Bacteroidota</taxon>
        <taxon>Saprospiria</taxon>
        <taxon>Saprospirales</taxon>
        <taxon>Saprospiraceae</taxon>
        <taxon>Candidatus Opimibacter</taxon>
    </lineage>
</organism>
<keyword evidence="1" id="KW-1133">Transmembrane helix</keyword>
<dbReference type="EMBL" id="JADKGY010000001">
    <property type="protein sequence ID" value="MBK9980925.1"/>
    <property type="molecule type" value="Genomic_DNA"/>
</dbReference>
<dbReference type="AlphaFoldDB" id="A0A9D7SPN0"/>
<dbReference type="InterPro" id="IPR048136">
    <property type="entry name" value="STM3941-like"/>
</dbReference>
<protein>
    <recommendedName>
        <fullName evidence="4">PH domain-containing protein</fullName>
    </recommendedName>
</protein>
<proteinExistence type="predicted"/>
<dbReference type="Proteomes" id="UP000808337">
    <property type="component" value="Unassembled WGS sequence"/>
</dbReference>
<keyword evidence="1" id="KW-0812">Transmembrane</keyword>
<reference evidence="2 3" key="1">
    <citation type="submission" date="2020-10" db="EMBL/GenBank/DDBJ databases">
        <title>Connecting structure to function with the recovery of over 1000 high-quality activated sludge metagenome-assembled genomes encoding full-length rRNA genes using long-read sequencing.</title>
        <authorList>
            <person name="Singleton C.M."/>
            <person name="Petriglieri F."/>
            <person name="Kristensen J.M."/>
            <person name="Kirkegaard R.H."/>
            <person name="Michaelsen T.Y."/>
            <person name="Andersen M.H."/>
            <person name="Karst S.M."/>
            <person name="Dueholm M.S."/>
            <person name="Nielsen P.H."/>
            <person name="Albertsen M."/>
        </authorList>
    </citation>
    <scope>NUCLEOTIDE SEQUENCE [LARGE SCALE GENOMIC DNA]</scope>
    <source>
        <strain evidence="2">Ribe_18-Q3-R11-54_MAXAC.273</strain>
    </source>
</reference>
<name>A0A9D7SPN0_9BACT</name>